<evidence type="ECO:0000313" key="2">
    <source>
        <dbReference type="Proteomes" id="UP001060085"/>
    </source>
</evidence>
<dbReference type="EMBL" id="CM044708">
    <property type="protein sequence ID" value="KAI5651110.1"/>
    <property type="molecule type" value="Genomic_DNA"/>
</dbReference>
<accession>A0ACB9ZU53</accession>
<keyword evidence="2" id="KW-1185">Reference proteome</keyword>
<gene>
    <name evidence="1" type="ORF">M9H77_37115</name>
</gene>
<comment type="caution">
    <text evidence="1">The sequence shown here is derived from an EMBL/GenBank/DDBJ whole genome shotgun (WGS) entry which is preliminary data.</text>
</comment>
<dbReference type="Proteomes" id="UP001060085">
    <property type="component" value="Linkage Group LG08"/>
</dbReference>
<reference evidence="2" key="1">
    <citation type="journal article" date="2023" name="Nat. Plants">
        <title>Single-cell RNA sequencing provides a high-resolution roadmap for understanding the multicellular compartmentation of specialized metabolism.</title>
        <authorList>
            <person name="Sun S."/>
            <person name="Shen X."/>
            <person name="Li Y."/>
            <person name="Li Y."/>
            <person name="Wang S."/>
            <person name="Li R."/>
            <person name="Zhang H."/>
            <person name="Shen G."/>
            <person name="Guo B."/>
            <person name="Wei J."/>
            <person name="Xu J."/>
            <person name="St-Pierre B."/>
            <person name="Chen S."/>
            <person name="Sun C."/>
        </authorList>
    </citation>
    <scope>NUCLEOTIDE SEQUENCE [LARGE SCALE GENOMIC DNA]</scope>
</reference>
<sequence length="625" mass="69375">MISQDLLSCEVTSSKISSSAGHRCDGNKPNYQCRTFAVLRTNSYYSSLSNLSLSFGINRFALAEANGFSTGTEFLPLDQPLLIPIDCKCRDGLFGAELIKTTLKGESFNGIVQSLEGLTTCKAIQEKNPNAQQWNLGDKQHLIVPVDCGCSSKLLLSYPVSQGDTLVTLASTFNTTPEDILSANDKSRTDPRSEILVPFSTVLIPVQENPRFGPWLQPSLPIINQQKKKRKKAKMRKIGVYIAVSVVVFGATIAIAATFLLIQRKRQTKQAGSVKAGGDVELQQLSLSVRTTSEKKVSFEGSNDDSIINGHIMDHSTPHKALIETYTIEELKKATEDFSSTNLIEDSVYHGRLNGKDLAIKRTPQELISKIEFGLFCDAMNHHPNIIRLIGTCIIEGSDSYLVFEYAKNGSLKDWLHGGLAMKSQFIASCDCFLTWKQRLKICLDVAAALQFMQHIMNPPYIHKNIKTRNIFLDEEFNAKLGNFGMAKCVVEAIEQDPSMDIYAYGVILLEILSAEKPKIEEEGGKVGLSEKIKVILKSENAEELKEWIDKALGENYSFDGAVTLANLARSCVEDDPSLRPSAGEIMEKLSRLVEEEEELIRRRHHHHHVQLSISSSESSCKPLV</sequence>
<name>A0ACB9ZU53_CATRO</name>
<evidence type="ECO:0000313" key="1">
    <source>
        <dbReference type="EMBL" id="KAI5651110.1"/>
    </source>
</evidence>
<proteinExistence type="predicted"/>
<organism evidence="1 2">
    <name type="scientific">Catharanthus roseus</name>
    <name type="common">Madagascar periwinkle</name>
    <name type="synonym">Vinca rosea</name>
    <dbReference type="NCBI Taxonomy" id="4058"/>
    <lineage>
        <taxon>Eukaryota</taxon>
        <taxon>Viridiplantae</taxon>
        <taxon>Streptophyta</taxon>
        <taxon>Embryophyta</taxon>
        <taxon>Tracheophyta</taxon>
        <taxon>Spermatophyta</taxon>
        <taxon>Magnoliopsida</taxon>
        <taxon>eudicotyledons</taxon>
        <taxon>Gunneridae</taxon>
        <taxon>Pentapetalae</taxon>
        <taxon>asterids</taxon>
        <taxon>lamiids</taxon>
        <taxon>Gentianales</taxon>
        <taxon>Apocynaceae</taxon>
        <taxon>Rauvolfioideae</taxon>
        <taxon>Vinceae</taxon>
        <taxon>Catharanthinae</taxon>
        <taxon>Catharanthus</taxon>
    </lineage>
</organism>
<protein>
    <submittedName>
        <fullName evidence="1">Uncharacterized protein</fullName>
    </submittedName>
</protein>